<dbReference type="EMBL" id="JAHWGI010000171">
    <property type="protein sequence ID" value="KAK3910536.1"/>
    <property type="molecule type" value="Genomic_DNA"/>
</dbReference>
<reference evidence="2" key="1">
    <citation type="submission" date="2021-07" db="EMBL/GenBank/DDBJ databases">
        <authorList>
            <person name="Catto M.A."/>
            <person name="Jacobson A."/>
            <person name="Kennedy G."/>
            <person name="Labadie P."/>
            <person name="Hunt B.G."/>
            <person name="Srinivasan R."/>
        </authorList>
    </citation>
    <scope>NUCLEOTIDE SEQUENCE</scope>
    <source>
        <strain evidence="2">PL_HMW_Pooled</strain>
        <tissue evidence="2">Head</tissue>
    </source>
</reference>
<protein>
    <submittedName>
        <fullName evidence="2">E3 SUMO-protein ligase ZBED1</fullName>
    </submittedName>
</protein>
<organism evidence="2 3">
    <name type="scientific">Frankliniella fusca</name>
    <dbReference type="NCBI Taxonomy" id="407009"/>
    <lineage>
        <taxon>Eukaryota</taxon>
        <taxon>Metazoa</taxon>
        <taxon>Ecdysozoa</taxon>
        <taxon>Arthropoda</taxon>
        <taxon>Hexapoda</taxon>
        <taxon>Insecta</taxon>
        <taxon>Pterygota</taxon>
        <taxon>Neoptera</taxon>
        <taxon>Paraneoptera</taxon>
        <taxon>Thysanoptera</taxon>
        <taxon>Terebrantia</taxon>
        <taxon>Thripoidea</taxon>
        <taxon>Thripidae</taxon>
        <taxon>Frankliniella</taxon>
    </lineage>
</organism>
<dbReference type="Pfam" id="PF05699">
    <property type="entry name" value="Dimer_Tnp_hAT"/>
    <property type="match status" value="1"/>
</dbReference>
<proteinExistence type="predicted"/>
<reference evidence="2" key="2">
    <citation type="journal article" date="2023" name="BMC Genomics">
        <title>Pest status, molecular evolution, and epigenetic factors derived from the genome assembly of Frankliniella fusca, a thysanopteran phytovirus vector.</title>
        <authorList>
            <person name="Catto M.A."/>
            <person name="Labadie P.E."/>
            <person name="Jacobson A.L."/>
            <person name="Kennedy G.G."/>
            <person name="Srinivasan R."/>
            <person name="Hunt B.G."/>
        </authorList>
    </citation>
    <scope>NUCLEOTIDE SEQUENCE</scope>
    <source>
        <strain evidence="2">PL_HMW_Pooled</strain>
    </source>
</reference>
<comment type="caution">
    <text evidence="2">The sequence shown here is derived from an EMBL/GenBank/DDBJ whole genome shotgun (WGS) entry which is preliminary data.</text>
</comment>
<dbReference type="GO" id="GO:0016874">
    <property type="term" value="F:ligase activity"/>
    <property type="evidence" value="ECO:0007669"/>
    <property type="project" value="UniProtKB-KW"/>
</dbReference>
<evidence type="ECO:0000259" key="1">
    <source>
        <dbReference type="Pfam" id="PF05699"/>
    </source>
</evidence>
<dbReference type="SUPFAM" id="SSF53098">
    <property type="entry name" value="Ribonuclease H-like"/>
    <property type="match status" value="1"/>
</dbReference>
<keyword evidence="2" id="KW-0436">Ligase</keyword>
<gene>
    <name evidence="2" type="ORF">KUF71_020350</name>
</gene>
<evidence type="ECO:0000313" key="3">
    <source>
        <dbReference type="Proteomes" id="UP001219518"/>
    </source>
</evidence>
<dbReference type="AlphaFoldDB" id="A0AAE1L8E8"/>
<dbReference type="GO" id="GO:0046983">
    <property type="term" value="F:protein dimerization activity"/>
    <property type="evidence" value="ECO:0007669"/>
    <property type="project" value="InterPro"/>
</dbReference>
<keyword evidence="3" id="KW-1185">Reference proteome</keyword>
<accession>A0AAE1L8E8</accession>
<dbReference type="Proteomes" id="UP001219518">
    <property type="component" value="Unassembled WGS sequence"/>
</dbReference>
<dbReference type="InterPro" id="IPR008906">
    <property type="entry name" value="HATC_C_dom"/>
</dbReference>
<dbReference type="InterPro" id="IPR012337">
    <property type="entry name" value="RNaseH-like_sf"/>
</dbReference>
<sequence>MDRMTLTTTLTLLVRASRRRQERRVSKYLEHAPSIDMEDVFSYWSAELQPITGGLPSLGKVAHRCLGKPATSAASERSFSRAGFLIQCRRNRLSPRTIDNILFLNNYLNNKLRN</sequence>
<evidence type="ECO:0000313" key="2">
    <source>
        <dbReference type="EMBL" id="KAK3910536.1"/>
    </source>
</evidence>
<name>A0AAE1L8E8_9NEOP</name>
<feature type="domain" description="HAT C-terminal dimerisation" evidence="1">
    <location>
        <begin position="26"/>
        <end position="107"/>
    </location>
</feature>